<feature type="non-terminal residue" evidence="9">
    <location>
        <position position="587"/>
    </location>
</feature>
<gene>
    <name evidence="9" type="ORF">OFUS_LOCUS21717</name>
</gene>
<dbReference type="PANTHER" id="PTHR46600">
    <property type="entry name" value="THAP DOMAIN-CONTAINING"/>
    <property type="match status" value="1"/>
</dbReference>
<name>A0A8S4PUA3_OWEFU</name>
<proteinExistence type="predicted"/>
<dbReference type="SUPFAM" id="SSF57716">
    <property type="entry name" value="Glucocorticoid receptor-like (DNA-binding domain)"/>
    <property type="match status" value="1"/>
</dbReference>
<dbReference type="InterPro" id="IPR011333">
    <property type="entry name" value="SKP1/BTB/POZ_sf"/>
</dbReference>
<evidence type="ECO:0000256" key="5">
    <source>
        <dbReference type="PROSITE-ProRule" id="PRU00309"/>
    </source>
</evidence>
<feature type="compositionally biased region" description="Polar residues" evidence="6">
    <location>
        <begin position="565"/>
        <end position="587"/>
    </location>
</feature>
<organism evidence="9 10">
    <name type="scientific">Owenia fusiformis</name>
    <name type="common">Polychaete worm</name>
    <dbReference type="NCBI Taxonomy" id="6347"/>
    <lineage>
        <taxon>Eukaryota</taxon>
        <taxon>Metazoa</taxon>
        <taxon>Spiralia</taxon>
        <taxon>Lophotrochozoa</taxon>
        <taxon>Annelida</taxon>
        <taxon>Polychaeta</taxon>
        <taxon>Sedentaria</taxon>
        <taxon>Canalipalpata</taxon>
        <taxon>Sabellida</taxon>
        <taxon>Oweniida</taxon>
        <taxon>Oweniidae</taxon>
        <taxon>Owenia</taxon>
    </lineage>
</organism>
<sequence length="587" mass="66673">MPISYCAVKGCANNTRKLKKWAKIYCMKHVCLRENKLCECSPPFHFFTFPTEKKNPERRAIWIKLVNRRNVDGTRWVPDYSARICSHHFVDGYPSANNPDPTLKLGYSSSLVQVHQPRKAPKRRLLLQNTEAVSSKRTHIDSVGSKHMASSSKSSESEVPFRKASIQHPSIKMTTLTHRANSLSPKPKETSSPSYCYITLKEDGRQRDTCGIKMKKESTKQPLVYCIQNTLFQNMLADMQKRHQFCDTIFLLHGGVELLAHKVVVCAYSPVVHRICSNDKTQQVNIKIDLCKAKVKTDAVRMALDFMYGRSIEFTESDAGNLKRIATLLKITVLDEYVTEAMQSKHTEDETYTGVYIKEEPLDWNESSGQTSVKTEPEDQFEKLVSELENQQYMDPEVDMSDTIEADDKIADDIETPLDKVNATEYRQSPRKNIALKRKVPTATQQPSASTSTLCAPQSTTKFNKESITSGQAPDFHRGKKVKKDINIFDERSKIPSHVEGKCDGNNQSPNIGESRVDVIRCLQSKVYKCIVADCKWRFWTESPAELQMHNLIYHASIVEDKQNESQSQSALQLMQGNSKQSMQGDP</sequence>
<dbReference type="PROSITE" id="PS50097">
    <property type="entry name" value="BTB"/>
    <property type="match status" value="1"/>
</dbReference>
<keyword evidence="2 5" id="KW-0863">Zinc-finger</keyword>
<feature type="compositionally biased region" description="Low complexity" evidence="6">
    <location>
        <begin position="142"/>
        <end position="154"/>
    </location>
</feature>
<dbReference type="CDD" id="cd18186">
    <property type="entry name" value="BTB_POZ_ZBTB_KLHL-like"/>
    <property type="match status" value="1"/>
</dbReference>
<protein>
    <recommendedName>
        <fullName evidence="11">BTB domain-containing protein</fullName>
    </recommendedName>
</protein>
<evidence type="ECO:0000313" key="10">
    <source>
        <dbReference type="Proteomes" id="UP000749559"/>
    </source>
</evidence>
<evidence type="ECO:0000256" key="4">
    <source>
        <dbReference type="ARBA" id="ARBA00023125"/>
    </source>
</evidence>
<dbReference type="OrthoDB" id="6060412at2759"/>
<dbReference type="Proteomes" id="UP000749559">
    <property type="component" value="Unassembled WGS sequence"/>
</dbReference>
<feature type="region of interest" description="Disordered" evidence="6">
    <location>
        <begin position="564"/>
        <end position="587"/>
    </location>
</feature>
<evidence type="ECO:0000256" key="2">
    <source>
        <dbReference type="ARBA" id="ARBA00022771"/>
    </source>
</evidence>
<evidence type="ECO:0000256" key="3">
    <source>
        <dbReference type="ARBA" id="ARBA00022833"/>
    </source>
</evidence>
<evidence type="ECO:0000259" key="7">
    <source>
        <dbReference type="PROSITE" id="PS50097"/>
    </source>
</evidence>
<feature type="region of interest" description="Disordered" evidence="6">
    <location>
        <begin position="425"/>
        <end position="480"/>
    </location>
</feature>
<dbReference type="SUPFAM" id="SSF54695">
    <property type="entry name" value="POZ domain"/>
    <property type="match status" value="1"/>
</dbReference>
<comment type="caution">
    <text evidence="9">The sequence shown here is derived from an EMBL/GenBank/DDBJ whole genome shotgun (WGS) entry which is preliminary data.</text>
</comment>
<evidence type="ECO:0008006" key="11">
    <source>
        <dbReference type="Google" id="ProtNLM"/>
    </source>
</evidence>
<feature type="domain" description="THAP-type" evidence="8">
    <location>
        <begin position="1"/>
        <end position="112"/>
    </location>
</feature>
<dbReference type="Pfam" id="PF00651">
    <property type="entry name" value="BTB"/>
    <property type="match status" value="1"/>
</dbReference>
<evidence type="ECO:0000259" key="8">
    <source>
        <dbReference type="PROSITE" id="PS50950"/>
    </source>
</evidence>
<dbReference type="SMART" id="SM00225">
    <property type="entry name" value="BTB"/>
    <property type="match status" value="1"/>
</dbReference>
<dbReference type="InterPro" id="IPR000210">
    <property type="entry name" value="BTB/POZ_dom"/>
</dbReference>
<dbReference type="GO" id="GO:0008270">
    <property type="term" value="F:zinc ion binding"/>
    <property type="evidence" value="ECO:0007669"/>
    <property type="project" value="UniProtKB-KW"/>
</dbReference>
<feature type="compositionally biased region" description="Low complexity" evidence="6">
    <location>
        <begin position="441"/>
        <end position="453"/>
    </location>
</feature>
<dbReference type="EMBL" id="CAIIXF020000010">
    <property type="protein sequence ID" value="CAH1797432.1"/>
    <property type="molecule type" value="Genomic_DNA"/>
</dbReference>
<evidence type="ECO:0000256" key="1">
    <source>
        <dbReference type="ARBA" id="ARBA00022723"/>
    </source>
</evidence>
<reference evidence="9" key="1">
    <citation type="submission" date="2022-03" db="EMBL/GenBank/DDBJ databases">
        <authorList>
            <person name="Martin C."/>
        </authorList>
    </citation>
    <scope>NUCLEOTIDE SEQUENCE</scope>
</reference>
<dbReference type="InterPro" id="IPR026516">
    <property type="entry name" value="THAP1/10"/>
</dbReference>
<dbReference type="InterPro" id="IPR006612">
    <property type="entry name" value="THAP_Znf"/>
</dbReference>
<keyword evidence="1" id="KW-0479">Metal-binding</keyword>
<keyword evidence="10" id="KW-1185">Reference proteome</keyword>
<evidence type="ECO:0000313" key="9">
    <source>
        <dbReference type="EMBL" id="CAH1797432.1"/>
    </source>
</evidence>
<dbReference type="PANTHER" id="PTHR46600:SF11">
    <property type="entry name" value="THAP DOMAIN-CONTAINING PROTEIN 10"/>
    <property type="match status" value="1"/>
</dbReference>
<dbReference type="GO" id="GO:0043565">
    <property type="term" value="F:sequence-specific DNA binding"/>
    <property type="evidence" value="ECO:0007669"/>
    <property type="project" value="InterPro"/>
</dbReference>
<feature type="region of interest" description="Disordered" evidence="6">
    <location>
        <begin position="137"/>
        <end position="163"/>
    </location>
</feature>
<feature type="compositionally biased region" description="Polar residues" evidence="6">
    <location>
        <begin position="454"/>
        <end position="472"/>
    </location>
</feature>
<feature type="domain" description="BTB" evidence="7">
    <location>
        <begin position="246"/>
        <end position="316"/>
    </location>
</feature>
<dbReference type="PROSITE" id="PS50950">
    <property type="entry name" value="ZF_THAP"/>
    <property type="match status" value="1"/>
</dbReference>
<keyword evidence="4 5" id="KW-0238">DNA-binding</keyword>
<keyword evidence="3" id="KW-0862">Zinc</keyword>
<dbReference type="SMART" id="SM00980">
    <property type="entry name" value="THAP"/>
    <property type="match status" value="1"/>
</dbReference>
<accession>A0A8S4PUA3</accession>
<dbReference type="AlphaFoldDB" id="A0A8S4PUA3"/>
<dbReference type="Gene3D" id="3.30.710.10">
    <property type="entry name" value="Potassium Channel Kv1.1, Chain A"/>
    <property type="match status" value="1"/>
</dbReference>
<evidence type="ECO:0000256" key="6">
    <source>
        <dbReference type="SAM" id="MobiDB-lite"/>
    </source>
</evidence>
<dbReference type="Pfam" id="PF05485">
    <property type="entry name" value="THAP"/>
    <property type="match status" value="1"/>
</dbReference>